<keyword evidence="1" id="KW-0732">Signal</keyword>
<reference evidence="2" key="1">
    <citation type="journal article" date="2014" name="Int. J. Syst. Evol. Microbiol.">
        <title>Complete genome of a new Firmicutes species belonging to the dominant human colonic microbiota ('Ruminococcus bicirculans') reveals two chromosomes and a selective capacity to utilize plant glucans.</title>
        <authorList>
            <consortium name="NISC Comparative Sequencing Program"/>
            <person name="Wegmann U."/>
            <person name="Louis P."/>
            <person name="Goesmann A."/>
            <person name="Henrissat B."/>
            <person name="Duncan S.H."/>
            <person name="Flint H.J."/>
        </authorList>
    </citation>
    <scope>NUCLEOTIDE SEQUENCE</scope>
    <source>
        <strain evidence="2">NBRC 103855</strain>
    </source>
</reference>
<gene>
    <name evidence="2" type="ORF">GCM10007913_19860</name>
</gene>
<reference evidence="2" key="2">
    <citation type="submission" date="2023-01" db="EMBL/GenBank/DDBJ databases">
        <title>Draft genome sequence of Devosia yakushimensis strain NBRC 103855.</title>
        <authorList>
            <person name="Sun Q."/>
            <person name="Mori K."/>
        </authorList>
    </citation>
    <scope>NUCLEOTIDE SEQUENCE</scope>
    <source>
        <strain evidence="2">NBRC 103855</strain>
    </source>
</reference>
<evidence type="ECO:0000256" key="1">
    <source>
        <dbReference type="ARBA" id="ARBA00022729"/>
    </source>
</evidence>
<dbReference type="InterPro" id="IPR050280">
    <property type="entry name" value="OMP_Chaperone_SurA"/>
</dbReference>
<proteinExistence type="predicted"/>
<dbReference type="Pfam" id="PF13624">
    <property type="entry name" value="SurA_N_3"/>
    <property type="match status" value="1"/>
</dbReference>
<dbReference type="InterPro" id="IPR027304">
    <property type="entry name" value="Trigger_fact/SurA_dom_sf"/>
</dbReference>
<evidence type="ECO:0000313" key="2">
    <source>
        <dbReference type="EMBL" id="GLQ10054.1"/>
    </source>
</evidence>
<comment type="caution">
    <text evidence="2">The sequence shown here is derived from an EMBL/GenBank/DDBJ whole genome shotgun (WGS) entry which is preliminary data.</text>
</comment>
<name>A0ABQ5UD88_9HYPH</name>
<dbReference type="SUPFAM" id="SSF109998">
    <property type="entry name" value="Triger factor/SurA peptide-binding domain-like"/>
    <property type="match status" value="1"/>
</dbReference>
<organism evidence="2 3">
    <name type="scientific">Devosia yakushimensis</name>
    <dbReference type="NCBI Taxonomy" id="470028"/>
    <lineage>
        <taxon>Bacteria</taxon>
        <taxon>Pseudomonadati</taxon>
        <taxon>Pseudomonadota</taxon>
        <taxon>Alphaproteobacteria</taxon>
        <taxon>Hyphomicrobiales</taxon>
        <taxon>Devosiaceae</taxon>
        <taxon>Devosia</taxon>
    </lineage>
</organism>
<evidence type="ECO:0000313" key="3">
    <source>
        <dbReference type="Proteomes" id="UP001161406"/>
    </source>
</evidence>
<accession>A0ABQ5UD88</accession>
<dbReference type="PANTHER" id="PTHR47637">
    <property type="entry name" value="CHAPERONE SURA"/>
    <property type="match status" value="1"/>
</dbReference>
<keyword evidence="3" id="KW-1185">Reference proteome</keyword>
<dbReference type="Proteomes" id="UP001161406">
    <property type="component" value="Unassembled WGS sequence"/>
</dbReference>
<dbReference type="EMBL" id="BSNG01000001">
    <property type="protein sequence ID" value="GLQ10054.1"/>
    <property type="molecule type" value="Genomic_DNA"/>
</dbReference>
<sequence>MVGLVMTVAMAAPSLAATVVTVNGTPITDVQVDQRLRLFSMEGNKTGRKGATDQLIEEALQMDEAKRLGITVSNAQIDEGLQQVSRNIKISQDKLIQLLQQNGVGVETLRDRLRAAIAWNAVTEQAIMPQVQISDLELDQKAAGQVAAWQNYDYILKEVIFVAPGGQGAGGRTAQANRYRSSFAGCDNAVQLSLSYTDAAVIDVGRRHATQLPEAIAKELAGLNVGGITKPRVVDTGVSMLAICQKTQAEDLTFIKGNLEAEAGMGALQQQTANYLADLRSRAKIIYN</sequence>
<protein>
    <submittedName>
        <fullName evidence="2">Molecular chaperone SurA</fullName>
    </submittedName>
</protein>
<dbReference type="Gene3D" id="1.10.4030.10">
    <property type="entry name" value="Porin chaperone SurA, peptide-binding domain"/>
    <property type="match status" value="1"/>
</dbReference>
<dbReference type="PANTHER" id="PTHR47637:SF1">
    <property type="entry name" value="CHAPERONE SURA"/>
    <property type="match status" value="1"/>
</dbReference>